<dbReference type="InterPro" id="IPR003661">
    <property type="entry name" value="HisK_dim/P_dom"/>
</dbReference>
<evidence type="ECO:0000256" key="4">
    <source>
        <dbReference type="ARBA" id="ARBA00022679"/>
    </source>
</evidence>
<evidence type="ECO:0000259" key="9">
    <source>
        <dbReference type="PROSITE" id="PS50110"/>
    </source>
</evidence>
<dbReference type="InterPro" id="IPR004358">
    <property type="entry name" value="Sig_transdc_His_kin-like_C"/>
</dbReference>
<gene>
    <name evidence="10" type="ORF">AVDCRST_MAG94-3258</name>
</gene>
<name>A0A6J4MMH5_9CYAN</name>
<evidence type="ECO:0000256" key="2">
    <source>
        <dbReference type="ARBA" id="ARBA00012438"/>
    </source>
</evidence>
<feature type="domain" description="Histidine kinase" evidence="8">
    <location>
        <begin position="152"/>
        <end position="368"/>
    </location>
</feature>
<proteinExistence type="predicted"/>
<dbReference type="SMART" id="SM00387">
    <property type="entry name" value="HATPase_c"/>
    <property type="match status" value="1"/>
</dbReference>
<dbReference type="InterPro" id="IPR001789">
    <property type="entry name" value="Sig_transdc_resp-reg_receiver"/>
</dbReference>
<dbReference type="PANTHER" id="PTHR43547">
    <property type="entry name" value="TWO-COMPONENT HISTIDINE KINASE"/>
    <property type="match status" value="1"/>
</dbReference>
<dbReference type="GO" id="GO:0000155">
    <property type="term" value="F:phosphorelay sensor kinase activity"/>
    <property type="evidence" value="ECO:0007669"/>
    <property type="project" value="InterPro"/>
</dbReference>
<accession>A0A6J4MMH5</accession>
<dbReference type="PANTHER" id="PTHR43547:SF2">
    <property type="entry name" value="HYBRID SIGNAL TRANSDUCTION HISTIDINE KINASE C"/>
    <property type="match status" value="1"/>
</dbReference>
<dbReference type="CDD" id="cd00082">
    <property type="entry name" value="HisKA"/>
    <property type="match status" value="1"/>
</dbReference>
<dbReference type="PRINTS" id="PR00344">
    <property type="entry name" value="BCTRLSENSOR"/>
</dbReference>
<dbReference type="SUPFAM" id="SSF55874">
    <property type="entry name" value="ATPase domain of HSP90 chaperone/DNA topoisomerase II/histidine kinase"/>
    <property type="match status" value="1"/>
</dbReference>
<keyword evidence="3 7" id="KW-0597">Phosphoprotein</keyword>
<dbReference type="SMART" id="SM00388">
    <property type="entry name" value="HisKA"/>
    <property type="match status" value="1"/>
</dbReference>
<comment type="catalytic activity">
    <reaction evidence="1">
        <text>ATP + protein L-histidine = ADP + protein N-phospho-L-histidine.</text>
        <dbReference type="EC" id="2.7.13.3"/>
    </reaction>
</comment>
<dbReference type="InterPro" id="IPR011006">
    <property type="entry name" value="CheY-like_superfamily"/>
</dbReference>
<dbReference type="EC" id="2.7.13.3" evidence="2"/>
<dbReference type="InterPro" id="IPR003594">
    <property type="entry name" value="HATPase_dom"/>
</dbReference>
<dbReference type="Pfam" id="PF02518">
    <property type="entry name" value="HATPase_c"/>
    <property type="match status" value="1"/>
</dbReference>
<dbReference type="PROSITE" id="PS50110">
    <property type="entry name" value="RESPONSE_REGULATORY"/>
    <property type="match status" value="1"/>
</dbReference>
<organism evidence="10">
    <name type="scientific">uncultured Leptolyngbya sp</name>
    <dbReference type="NCBI Taxonomy" id="332963"/>
    <lineage>
        <taxon>Bacteria</taxon>
        <taxon>Bacillati</taxon>
        <taxon>Cyanobacteriota</taxon>
        <taxon>Cyanophyceae</taxon>
        <taxon>Leptolyngbyales</taxon>
        <taxon>Leptolyngbyaceae</taxon>
        <taxon>Leptolyngbya group</taxon>
        <taxon>Leptolyngbya</taxon>
        <taxon>environmental samples</taxon>
    </lineage>
</organism>
<evidence type="ECO:0000313" key="10">
    <source>
        <dbReference type="EMBL" id="CAA9359151.1"/>
    </source>
</evidence>
<keyword evidence="4" id="KW-0808">Transferase</keyword>
<dbReference type="Gene3D" id="3.40.50.2300">
    <property type="match status" value="1"/>
</dbReference>
<dbReference type="FunFam" id="3.30.565.10:FF:000006">
    <property type="entry name" value="Sensor histidine kinase WalK"/>
    <property type="match status" value="1"/>
</dbReference>
<evidence type="ECO:0000259" key="8">
    <source>
        <dbReference type="PROSITE" id="PS50109"/>
    </source>
</evidence>
<dbReference type="Gene3D" id="1.10.287.130">
    <property type="match status" value="1"/>
</dbReference>
<dbReference type="SUPFAM" id="SSF47384">
    <property type="entry name" value="Homodimeric domain of signal transducing histidine kinase"/>
    <property type="match status" value="1"/>
</dbReference>
<feature type="domain" description="Response regulatory" evidence="9">
    <location>
        <begin position="5"/>
        <end position="120"/>
    </location>
</feature>
<evidence type="ECO:0000256" key="5">
    <source>
        <dbReference type="ARBA" id="ARBA00022777"/>
    </source>
</evidence>
<keyword evidence="5" id="KW-0418">Kinase</keyword>
<keyword evidence="6" id="KW-0902">Two-component regulatory system</keyword>
<dbReference type="EMBL" id="CADCTY010001142">
    <property type="protein sequence ID" value="CAA9359151.1"/>
    <property type="molecule type" value="Genomic_DNA"/>
</dbReference>
<evidence type="ECO:0000256" key="3">
    <source>
        <dbReference type="ARBA" id="ARBA00022553"/>
    </source>
</evidence>
<dbReference type="InterPro" id="IPR036890">
    <property type="entry name" value="HATPase_C_sf"/>
</dbReference>
<dbReference type="SUPFAM" id="SSF52172">
    <property type="entry name" value="CheY-like"/>
    <property type="match status" value="1"/>
</dbReference>
<protein>
    <recommendedName>
        <fullName evidence="2">histidine kinase</fullName>
        <ecNumber evidence="2">2.7.13.3</ecNumber>
    </recommendedName>
</protein>
<dbReference type="Gene3D" id="3.30.565.10">
    <property type="entry name" value="Histidine kinase-like ATPase, C-terminal domain"/>
    <property type="match status" value="1"/>
</dbReference>
<dbReference type="Pfam" id="PF00072">
    <property type="entry name" value="Response_reg"/>
    <property type="match status" value="1"/>
</dbReference>
<dbReference type="AlphaFoldDB" id="A0A6J4MMH5"/>
<evidence type="ECO:0000256" key="1">
    <source>
        <dbReference type="ARBA" id="ARBA00000085"/>
    </source>
</evidence>
<sequence length="387" mass="43076">MVAARILIVEDEILIARKIESTLRQLGHEVIGIAQDAAMALQKAAETQPELVLMDIVIQGEVDGIAAAEQIRDRLQIPVVYLTAYADEGTFERAMQTQPFGYLLKPFNQNELRIAVELALFRHQTELDLKARGVNSEAFQQKVQMASQLLLMLSHDLRNPLTAIKFSASALESYSTEMDTEMKQRYLHRIQSAANSMNRLLENVLTLGVAVSDQEQFAPVDRDVVQLCRDLVEAAPLSAEGQPTQRFVCQATSLIAYVDEQLLWHLLSNLLSNAVKYSPRHSLVTLTLLYDEAELCFEVQDEGIGMLPEDQERLFEPFQRGSNVGQLPGTGLGLTIAKRVVDLHGGHIEAKSQVGQGTTITVRLPRLQQQHTRLPVPPNPPDKAVDN</sequence>
<evidence type="ECO:0000256" key="7">
    <source>
        <dbReference type="PROSITE-ProRule" id="PRU00169"/>
    </source>
</evidence>
<dbReference type="CDD" id="cd00075">
    <property type="entry name" value="HATPase"/>
    <property type="match status" value="1"/>
</dbReference>
<dbReference type="CDD" id="cd17534">
    <property type="entry name" value="REC_DC-like"/>
    <property type="match status" value="1"/>
</dbReference>
<dbReference type="InterPro" id="IPR005467">
    <property type="entry name" value="His_kinase_dom"/>
</dbReference>
<dbReference type="SMART" id="SM00448">
    <property type="entry name" value="REC"/>
    <property type="match status" value="1"/>
</dbReference>
<dbReference type="InterPro" id="IPR036097">
    <property type="entry name" value="HisK_dim/P_sf"/>
</dbReference>
<reference evidence="10" key="1">
    <citation type="submission" date="2020-02" db="EMBL/GenBank/DDBJ databases">
        <authorList>
            <person name="Meier V. D."/>
        </authorList>
    </citation>
    <scope>NUCLEOTIDE SEQUENCE</scope>
    <source>
        <strain evidence="10">AVDCRST_MAG94</strain>
    </source>
</reference>
<dbReference type="PROSITE" id="PS50109">
    <property type="entry name" value="HIS_KIN"/>
    <property type="match status" value="1"/>
</dbReference>
<feature type="modified residue" description="4-aspartylphosphate" evidence="7">
    <location>
        <position position="55"/>
    </location>
</feature>
<evidence type="ECO:0000256" key="6">
    <source>
        <dbReference type="ARBA" id="ARBA00023012"/>
    </source>
</evidence>
<dbReference type="Pfam" id="PF00512">
    <property type="entry name" value="HisKA"/>
    <property type="match status" value="1"/>
</dbReference>